<reference evidence="7 8" key="1">
    <citation type="submission" date="2018-10" db="EMBL/GenBank/DDBJ databases">
        <title>Isolation from soil.</title>
        <authorList>
            <person name="Hu J."/>
        </authorList>
    </citation>
    <scope>NUCLEOTIDE SEQUENCE [LARGE SCALE GENOMIC DNA]</scope>
    <source>
        <strain evidence="7 8">NEAU-Ht49</strain>
    </source>
</reference>
<organism evidence="7 8">
    <name type="scientific">Actinomadura harenae</name>
    <dbReference type="NCBI Taxonomy" id="2483351"/>
    <lineage>
        <taxon>Bacteria</taxon>
        <taxon>Bacillati</taxon>
        <taxon>Actinomycetota</taxon>
        <taxon>Actinomycetes</taxon>
        <taxon>Streptosporangiales</taxon>
        <taxon>Thermomonosporaceae</taxon>
        <taxon>Actinomadura</taxon>
    </lineage>
</organism>
<protein>
    <recommendedName>
        <fullName evidence="2">cysteine-S-conjugate beta-lyase</fullName>
        <ecNumber evidence="2">4.4.1.13</ecNumber>
    </recommendedName>
</protein>
<sequence length="391" mass="41932">MPAVPAPSPLTAFTLDDLRTRHSVKWREFPEDVLPMHIAEMDTPLAPPIADALTRAIAQGDTGYATTGRLPEAFAAFAARRFGWRPDPAAMRLVPDVMAGILEVLGVVTEPGDRVLFNTPGYPPYFSCLPGMGREIVTNPLVRDDTGYRLDLDRLERDLASGVRAYLLCNPHNPTGAVFPEEDLKAVADLAARYGVQVLSDEIHAPLVHPGSVHVPFPSLDAPAAASSVAFHSASKAWNLAGLKASLVVPGPDARAVGAAIREEIEESAGLLGVLAAEAAFAHGEPWLDELVTALAGNHRHLAALLDEHLPAVRHHRPQAGYLAWLDLRALDLGTDPARHFLDHARIGLSSGPRFAPEGDPDQVGRGFARLNFATRPDLLTGAVQRMSATL</sequence>
<dbReference type="Gene3D" id="3.40.640.10">
    <property type="entry name" value="Type I PLP-dependent aspartate aminotransferase-like (Major domain)"/>
    <property type="match status" value="1"/>
</dbReference>
<evidence type="ECO:0000313" key="8">
    <source>
        <dbReference type="Proteomes" id="UP000282674"/>
    </source>
</evidence>
<keyword evidence="4" id="KW-0456">Lyase</keyword>
<dbReference type="GO" id="GO:0008483">
    <property type="term" value="F:transaminase activity"/>
    <property type="evidence" value="ECO:0007669"/>
    <property type="project" value="UniProtKB-KW"/>
</dbReference>
<evidence type="ECO:0000256" key="2">
    <source>
        <dbReference type="ARBA" id="ARBA00012224"/>
    </source>
</evidence>
<evidence type="ECO:0000256" key="4">
    <source>
        <dbReference type="ARBA" id="ARBA00023239"/>
    </source>
</evidence>
<dbReference type="OrthoDB" id="3224382at2"/>
<evidence type="ECO:0000256" key="1">
    <source>
        <dbReference type="ARBA" id="ARBA00001933"/>
    </source>
</evidence>
<accession>A0A3M2LSG7</accession>
<dbReference type="CDD" id="cd00609">
    <property type="entry name" value="AAT_like"/>
    <property type="match status" value="1"/>
</dbReference>
<comment type="cofactor">
    <cofactor evidence="1">
        <name>pyridoxal 5'-phosphate</name>
        <dbReference type="ChEBI" id="CHEBI:597326"/>
    </cofactor>
</comment>
<name>A0A3M2LSG7_9ACTN</name>
<proteinExistence type="inferred from homology"/>
<dbReference type="AlphaFoldDB" id="A0A3M2LSG7"/>
<comment type="similarity">
    <text evidence="5">Belongs to the class-II pyridoxal-phosphate-dependent aminotransferase family. MalY/PatB cystathionine beta-lyase subfamily.</text>
</comment>
<dbReference type="GO" id="GO:0030170">
    <property type="term" value="F:pyridoxal phosphate binding"/>
    <property type="evidence" value="ECO:0007669"/>
    <property type="project" value="InterPro"/>
</dbReference>
<dbReference type="PANTHER" id="PTHR43525">
    <property type="entry name" value="PROTEIN MALY"/>
    <property type="match status" value="1"/>
</dbReference>
<keyword evidence="7" id="KW-0808">Transferase</keyword>
<dbReference type="Pfam" id="PF00155">
    <property type="entry name" value="Aminotran_1_2"/>
    <property type="match status" value="1"/>
</dbReference>
<evidence type="ECO:0000313" key="7">
    <source>
        <dbReference type="EMBL" id="RMI40419.1"/>
    </source>
</evidence>
<dbReference type="PANTHER" id="PTHR43525:SF2">
    <property type="entry name" value="CYSTATHIONINE BETA-LYASE-RELATED"/>
    <property type="match status" value="1"/>
</dbReference>
<dbReference type="EMBL" id="RFFG01000054">
    <property type="protein sequence ID" value="RMI40419.1"/>
    <property type="molecule type" value="Genomic_DNA"/>
</dbReference>
<dbReference type="GO" id="GO:0047804">
    <property type="term" value="F:cysteine-S-conjugate beta-lyase activity"/>
    <property type="evidence" value="ECO:0007669"/>
    <property type="project" value="UniProtKB-EC"/>
</dbReference>
<dbReference type="RefSeq" id="WP_122197170.1">
    <property type="nucleotide sequence ID" value="NZ_JBHSKC010000039.1"/>
</dbReference>
<dbReference type="Gene3D" id="3.90.1150.10">
    <property type="entry name" value="Aspartate Aminotransferase, domain 1"/>
    <property type="match status" value="1"/>
</dbReference>
<feature type="domain" description="Aminotransferase class I/classII large" evidence="6">
    <location>
        <begin position="37"/>
        <end position="331"/>
    </location>
</feature>
<dbReference type="InterPro" id="IPR015424">
    <property type="entry name" value="PyrdxlP-dep_Trfase"/>
</dbReference>
<dbReference type="SUPFAM" id="SSF53383">
    <property type="entry name" value="PLP-dependent transferases"/>
    <property type="match status" value="1"/>
</dbReference>
<dbReference type="InterPro" id="IPR015422">
    <property type="entry name" value="PyrdxlP-dep_Trfase_small"/>
</dbReference>
<dbReference type="Proteomes" id="UP000282674">
    <property type="component" value="Unassembled WGS sequence"/>
</dbReference>
<dbReference type="EC" id="4.4.1.13" evidence="2"/>
<dbReference type="InterPro" id="IPR015421">
    <property type="entry name" value="PyrdxlP-dep_Trfase_major"/>
</dbReference>
<evidence type="ECO:0000256" key="5">
    <source>
        <dbReference type="ARBA" id="ARBA00037974"/>
    </source>
</evidence>
<keyword evidence="3" id="KW-0663">Pyridoxal phosphate</keyword>
<evidence type="ECO:0000256" key="3">
    <source>
        <dbReference type="ARBA" id="ARBA00022898"/>
    </source>
</evidence>
<dbReference type="InterPro" id="IPR004839">
    <property type="entry name" value="Aminotransferase_I/II_large"/>
</dbReference>
<dbReference type="InterPro" id="IPR051798">
    <property type="entry name" value="Class-II_PLP-Dep_Aminotrans"/>
</dbReference>
<evidence type="ECO:0000259" key="6">
    <source>
        <dbReference type="Pfam" id="PF00155"/>
    </source>
</evidence>
<gene>
    <name evidence="7" type="ORF">EBO15_26525</name>
</gene>
<keyword evidence="7" id="KW-0032">Aminotransferase</keyword>
<comment type="caution">
    <text evidence="7">The sequence shown here is derived from an EMBL/GenBank/DDBJ whole genome shotgun (WGS) entry which is preliminary data.</text>
</comment>
<keyword evidence="8" id="KW-1185">Reference proteome</keyword>